<protein>
    <submittedName>
        <fullName evidence="3">Uncharacterized protein</fullName>
    </submittedName>
</protein>
<evidence type="ECO:0000313" key="4">
    <source>
        <dbReference type="Proteomes" id="UP001295423"/>
    </source>
</evidence>
<feature type="compositionally biased region" description="Basic and acidic residues" evidence="2">
    <location>
        <begin position="42"/>
        <end position="52"/>
    </location>
</feature>
<evidence type="ECO:0000256" key="2">
    <source>
        <dbReference type="SAM" id="MobiDB-lite"/>
    </source>
</evidence>
<organism evidence="3 4">
    <name type="scientific">Cylindrotheca closterium</name>
    <dbReference type="NCBI Taxonomy" id="2856"/>
    <lineage>
        <taxon>Eukaryota</taxon>
        <taxon>Sar</taxon>
        <taxon>Stramenopiles</taxon>
        <taxon>Ochrophyta</taxon>
        <taxon>Bacillariophyta</taxon>
        <taxon>Bacillariophyceae</taxon>
        <taxon>Bacillariophycidae</taxon>
        <taxon>Bacillariales</taxon>
        <taxon>Bacillariaceae</taxon>
        <taxon>Cylindrotheca</taxon>
    </lineage>
</organism>
<gene>
    <name evidence="3" type="ORF">CYCCA115_LOCUS9624</name>
</gene>
<dbReference type="Proteomes" id="UP001295423">
    <property type="component" value="Unassembled WGS sequence"/>
</dbReference>
<accession>A0AAD2D0F5</accession>
<name>A0AAD2D0F5_9STRA</name>
<sequence length="209" mass="23360">MVDQPENDPANTVEINLSVLDETHPSRADLELAKEEKDFIQETKQEDEHQTVIRESSNPTEAEALLQQAQLELDDARKEKIELKKKLFVSEGTVVELKDTVNQLGHSLADAVQARSAALEETSTLQADSEMAKEKKDRILQQLIELQATYEVASADMVDMENELTAEREGRIAVQSTVDDLQHELVDAVNVKEAVLKSNMEVRHGLESA</sequence>
<proteinExistence type="predicted"/>
<keyword evidence="1" id="KW-0175">Coiled coil</keyword>
<dbReference type="EMBL" id="CAKOGP040001446">
    <property type="protein sequence ID" value="CAJ1945480.1"/>
    <property type="molecule type" value="Genomic_DNA"/>
</dbReference>
<feature type="region of interest" description="Disordered" evidence="2">
    <location>
        <begin position="42"/>
        <end position="61"/>
    </location>
</feature>
<dbReference type="AlphaFoldDB" id="A0AAD2D0F5"/>
<comment type="caution">
    <text evidence="3">The sequence shown here is derived from an EMBL/GenBank/DDBJ whole genome shotgun (WGS) entry which is preliminary data.</text>
</comment>
<reference evidence="3" key="1">
    <citation type="submission" date="2023-08" db="EMBL/GenBank/DDBJ databases">
        <authorList>
            <person name="Audoor S."/>
            <person name="Bilcke G."/>
        </authorList>
    </citation>
    <scope>NUCLEOTIDE SEQUENCE</scope>
</reference>
<dbReference type="SUPFAM" id="SSF90257">
    <property type="entry name" value="Myosin rod fragments"/>
    <property type="match status" value="1"/>
</dbReference>
<feature type="coiled-coil region" evidence="1">
    <location>
        <begin position="129"/>
        <end position="163"/>
    </location>
</feature>
<evidence type="ECO:0000313" key="3">
    <source>
        <dbReference type="EMBL" id="CAJ1945480.1"/>
    </source>
</evidence>
<keyword evidence="4" id="KW-1185">Reference proteome</keyword>
<evidence type="ECO:0000256" key="1">
    <source>
        <dbReference type="SAM" id="Coils"/>
    </source>
</evidence>